<dbReference type="EMBL" id="JAPFFF010000010">
    <property type="protein sequence ID" value="KAK8881434.1"/>
    <property type="molecule type" value="Genomic_DNA"/>
</dbReference>
<accession>A0ABR2JR88</accession>
<dbReference type="InterPro" id="IPR016024">
    <property type="entry name" value="ARM-type_fold"/>
</dbReference>
<evidence type="ECO:0008006" key="3">
    <source>
        <dbReference type="Google" id="ProtNLM"/>
    </source>
</evidence>
<keyword evidence="2" id="KW-1185">Reference proteome</keyword>
<evidence type="ECO:0000313" key="2">
    <source>
        <dbReference type="Proteomes" id="UP001470230"/>
    </source>
</evidence>
<protein>
    <recommendedName>
        <fullName evidence="3">HEAT repeat family protein</fullName>
    </recommendedName>
</protein>
<organism evidence="1 2">
    <name type="scientific">Tritrichomonas musculus</name>
    <dbReference type="NCBI Taxonomy" id="1915356"/>
    <lineage>
        <taxon>Eukaryota</taxon>
        <taxon>Metamonada</taxon>
        <taxon>Parabasalia</taxon>
        <taxon>Tritrichomonadida</taxon>
        <taxon>Tritrichomonadidae</taxon>
        <taxon>Tritrichomonas</taxon>
    </lineage>
</organism>
<reference evidence="1 2" key="1">
    <citation type="submission" date="2024-04" db="EMBL/GenBank/DDBJ databases">
        <title>Tritrichomonas musculus Genome.</title>
        <authorList>
            <person name="Alves-Ferreira E."/>
            <person name="Grigg M."/>
            <person name="Lorenzi H."/>
            <person name="Galac M."/>
        </authorList>
    </citation>
    <scope>NUCLEOTIDE SEQUENCE [LARGE SCALE GENOMIC DNA]</scope>
    <source>
        <strain evidence="1 2">EAF2021</strain>
    </source>
</reference>
<dbReference type="SUPFAM" id="SSF48371">
    <property type="entry name" value="ARM repeat"/>
    <property type="match status" value="1"/>
</dbReference>
<gene>
    <name evidence="1" type="ORF">M9Y10_004170</name>
</gene>
<sequence length="1292" mass="145364">MRATLDSLCYEMEKSTTTVSGQIKCIDQLGNILKSEKDPQIFQRALDCVANAISNNDADMNVIVHSIQMYDILIDSQKVWPILENSDIVKQFITIASYSKDDAQVSEMALNSMEKLIRIPTIRDQFNDILLVKTLVAVSRLNTKSESHANHVITITMFLDPELGPSLKKLCNVLIIYSQNFQDIEDLQARLLLSFLNIATTQILEQISSTALPHFVQISDLYPNDFPIFRSVVILAGRCPAEYCPKSLIDSILFHKDNLVRNRDVLSGAISILATKFKSEDIPIDAITISYFAMMNLITNQKAVKQALTVCYHSLTKSKGQFPPDIDLLSAISSIIMLHSDNPSIIRRSSVVIHSLISHLDELALNSIPLSLLASAENLKDDSETVSIVMMSLSSFVGERPIFGLQLHSNDNIETIHSIISKNEDEMVIISHCLTVLRSIVLSKYEYEIFLGLPIEKKSLYLVDSSICGKVLKENIDDIIAVKSALLLMEPDTDSNSKIIAKVMNKYSSDPEVMISGISQNVEDLDAITATVLLCKEDSLRYALPFLEKTKEKLPTQLIEYLLSLDREDVVEVLLLHLERKSCDLIGNQFQLSYSSQISLAFDLYQKNLYEPQESDYPLFIQTMYDSMFNPKQLSSSLFFIKLFGIDDKSFPFLIKAIKQNPTKSDIVEICAQFICAFQPSDEICQVASEVNAVSIVANAMLMNKKNQETIESCMTLMHFFSYYEQLDDSFVQTLALTTIAEMASIYSSCIQTMCSIFCNLIKNVNIAENLMNLKISKIVFKKFGKHAYQLIYELLEQCDLEITSEQFDIIIKELDSKEEPTANESFNLLRIIQICFQKNIKPKRQMKYTSLISFLHSYPNESLIVQCAAELLLETKKYEDDNDLLFALLEALRANQDNKDVVSSIIILLPKFASQKNTLNSSGTVELMLNLINIYKTDVLISSYAFEILKGHPESYSQAVSSLATLKDKKAILVISQNIVSYINEIDPSDCLGKVLRTIKLYNDDCDICSYLTQVVFFCSTSDNNYETLVKFINRLSTTCVKHIRNVNVCRATVGVICNVSMTSHYIPQLIQTPQCVIMALKGHPSDVQIITASFRIISNFALADKGQFFIDAIPILILALKNRLTVETTCQAIIDMDNLVYDYSSAISEELINLIKKEKDKSVPTRCLLVISTNEGTQDAVFGKLSVFFEMISNNVDEDLSVMMLGILSNLKDSQRLKSFEQFLPKLITMVKETKGKLALPAANCCLNLARNKPEMILQFVDTFALISETSKGEVGRTCALIKDELYNSK</sequence>
<proteinExistence type="predicted"/>
<dbReference type="Proteomes" id="UP001470230">
    <property type="component" value="Unassembled WGS sequence"/>
</dbReference>
<evidence type="ECO:0000313" key="1">
    <source>
        <dbReference type="EMBL" id="KAK8881434.1"/>
    </source>
</evidence>
<name>A0ABR2JR88_9EUKA</name>
<comment type="caution">
    <text evidence="1">The sequence shown here is derived from an EMBL/GenBank/DDBJ whole genome shotgun (WGS) entry which is preliminary data.</text>
</comment>